<dbReference type="EMBL" id="JACHMO010000001">
    <property type="protein sequence ID" value="MBB5802309.1"/>
    <property type="molecule type" value="Genomic_DNA"/>
</dbReference>
<accession>A0A7W9HHD7</accession>
<organism evidence="2 3">
    <name type="scientific">Saccharothrix ecbatanensis</name>
    <dbReference type="NCBI Taxonomy" id="1105145"/>
    <lineage>
        <taxon>Bacteria</taxon>
        <taxon>Bacillati</taxon>
        <taxon>Actinomycetota</taxon>
        <taxon>Actinomycetes</taxon>
        <taxon>Pseudonocardiales</taxon>
        <taxon>Pseudonocardiaceae</taxon>
        <taxon>Saccharothrix</taxon>
    </lineage>
</organism>
<dbReference type="InterPro" id="IPR041261">
    <property type="entry name" value="R2K_2"/>
</dbReference>
<dbReference type="Pfam" id="PF18299">
    <property type="entry name" value="R2K_2"/>
    <property type="match status" value="1"/>
</dbReference>
<name>A0A7W9HHD7_9PSEU</name>
<reference evidence="2 3" key="1">
    <citation type="submission" date="2020-08" db="EMBL/GenBank/DDBJ databases">
        <title>Sequencing the genomes of 1000 actinobacteria strains.</title>
        <authorList>
            <person name="Klenk H.-P."/>
        </authorList>
    </citation>
    <scope>NUCLEOTIDE SEQUENCE [LARGE SCALE GENOMIC DNA]</scope>
    <source>
        <strain evidence="2 3">DSM 45486</strain>
    </source>
</reference>
<evidence type="ECO:0000313" key="2">
    <source>
        <dbReference type="EMBL" id="MBB5802309.1"/>
    </source>
</evidence>
<feature type="domain" description="ATP-grasp" evidence="1">
    <location>
        <begin position="85"/>
        <end position="237"/>
    </location>
</feature>
<sequence length="263" mass="27964">MTGSLLVPPAALPTIGPLARAAVDRGMAVVSAVVPAVASAVRVHYYGGPLFADRLVADLRPDLRPDLCLLEPADDWLPGLPLSLVGRRIHATTLGEARSRPDRVFVKPPSSKSFTARVYEHGGELPADLPADTAVLVADVVEFAAEFRLFLLDGEVRTGSRYATWGRLDPAPLADCPDAARVCAFAANLPGLPSAVVVDVGLTGPPNDPRATLAVVEANMAWFSQVYMSDPARALDVVLRAAGPMVDVPLGDRPFLRRHRTLV</sequence>
<gene>
    <name evidence="2" type="ORF">F4560_002077</name>
</gene>
<evidence type="ECO:0000259" key="1">
    <source>
        <dbReference type="Pfam" id="PF18299"/>
    </source>
</evidence>
<evidence type="ECO:0000313" key="3">
    <source>
        <dbReference type="Proteomes" id="UP000552097"/>
    </source>
</evidence>
<protein>
    <recommendedName>
        <fullName evidence="1">ATP-grasp domain-containing protein</fullName>
    </recommendedName>
</protein>
<dbReference type="RefSeq" id="WP_184918960.1">
    <property type="nucleotide sequence ID" value="NZ_JACHMO010000001.1"/>
</dbReference>
<dbReference type="AlphaFoldDB" id="A0A7W9HHD7"/>
<keyword evidence="3" id="KW-1185">Reference proteome</keyword>
<comment type="caution">
    <text evidence="2">The sequence shown here is derived from an EMBL/GenBank/DDBJ whole genome shotgun (WGS) entry which is preliminary data.</text>
</comment>
<proteinExistence type="predicted"/>
<dbReference type="Proteomes" id="UP000552097">
    <property type="component" value="Unassembled WGS sequence"/>
</dbReference>